<dbReference type="PANTHER" id="PTHR23180:SF399">
    <property type="entry name" value="BLOWN FUSE, ISOFORM A-RELATED"/>
    <property type="match status" value="1"/>
</dbReference>
<dbReference type="GO" id="GO:0008270">
    <property type="term" value="F:zinc ion binding"/>
    <property type="evidence" value="ECO:0007669"/>
    <property type="project" value="UniProtKB-KW"/>
</dbReference>
<name>A0A0N4V4M6_ENTVE</name>
<dbReference type="AlphaFoldDB" id="A0A0N4V4M6"/>
<dbReference type="Pfam" id="PF16746">
    <property type="entry name" value="BAR_3"/>
    <property type="match status" value="1"/>
</dbReference>
<gene>
    <name evidence="8" type="ORF">EVEC_LOCUS4772</name>
</gene>
<keyword evidence="1" id="KW-0479">Metal-binding</keyword>
<dbReference type="PRINTS" id="PR00405">
    <property type="entry name" value="REVINTRACTNG"/>
</dbReference>
<evidence type="ECO:0000256" key="2">
    <source>
        <dbReference type="ARBA" id="ARBA00022771"/>
    </source>
</evidence>
<evidence type="ECO:0000259" key="7">
    <source>
        <dbReference type="PROSITE" id="PS50115"/>
    </source>
</evidence>
<dbReference type="InterPro" id="IPR004148">
    <property type="entry name" value="BAR_dom"/>
</dbReference>
<dbReference type="Gene3D" id="1.20.1270.60">
    <property type="entry name" value="Arfaptin homology (AH) domain/BAR domain"/>
    <property type="match status" value="1"/>
</dbReference>
<keyword evidence="9" id="KW-1185">Reference proteome</keyword>
<dbReference type="GO" id="GO:0005096">
    <property type="term" value="F:GTPase activator activity"/>
    <property type="evidence" value="ECO:0007669"/>
    <property type="project" value="InterPro"/>
</dbReference>
<dbReference type="STRING" id="51028.A0A0N4V4M6"/>
<evidence type="ECO:0000256" key="1">
    <source>
        <dbReference type="ARBA" id="ARBA00022723"/>
    </source>
</evidence>
<dbReference type="Gene3D" id="1.25.40.20">
    <property type="entry name" value="Ankyrin repeat-containing domain"/>
    <property type="match status" value="1"/>
</dbReference>
<dbReference type="SUPFAM" id="SSF57863">
    <property type="entry name" value="ArfGap/RecO-like zinc finger"/>
    <property type="match status" value="1"/>
</dbReference>
<dbReference type="WBParaSite" id="EVEC_0000511901-mRNA-1">
    <property type="protein sequence ID" value="EVEC_0000511901-mRNA-1"/>
    <property type="gene ID" value="EVEC_0000511901"/>
</dbReference>
<dbReference type="PANTHER" id="PTHR23180">
    <property type="entry name" value="CENTAURIN/ARF"/>
    <property type="match status" value="1"/>
</dbReference>
<dbReference type="InterPro" id="IPR002110">
    <property type="entry name" value="Ankyrin_rpt"/>
</dbReference>
<evidence type="ECO:0000256" key="3">
    <source>
        <dbReference type="ARBA" id="ARBA00022833"/>
    </source>
</evidence>
<dbReference type="GO" id="GO:0005737">
    <property type="term" value="C:cytoplasm"/>
    <property type="evidence" value="ECO:0007669"/>
    <property type="project" value="InterPro"/>
</dbReference>
<evidence type="ECO:0000256" key="5">
    <source>
        <dbReference type="PROSITE-ProRule" id="PRU00288"/>
    </source>
</evidence>
<dbReference type="InterPro" id="IPR038508">
    <property type="entry name" value="ArfGAP_dom_sf"/>
</dbReference>
<dbReference type="Gene3D" id="2.30.29.30">
    <property type="entry name" value="Pleckstrin-homology domain (PH domain)/Phosphotyrosine-binding domain (PTB)"/>
    <property type="match status" value="1"/>
</dbReference>
<dbReference type="SUPFAM" id="SSF103657">
    <property type="entry name" value="BAR/IMD domain-like"/>
    <property type="match status" value="1"/>
</dbReference>
<dbReference type="EMBL" id="UXUI01007957">
    <property type="protein sequence ID" value="VDD90021.1"/>
    <property type="molecule type" value="Genomic_DNA"/>
</dbReference>
<dbReference type="InterPro" id="IPR001164">
    <property type="entry name" value="ArfGAP_dom"/>
</dbReference>
<evidence type="ECO:0000313" key="10">
    <source>
        <dbReference type="WBParaSite" id="EVEC_0000511901-mRNA-1"/>
    </source>
</evidence>
<evidence type="ECO:0000259" key="6">
    <source>
        <dbReference type="PROSITE" id="PS50003"/>
    </source>
</evidence>
<reference evidence="10" key="1">
    <citation type="submission" date="2017-02" db="UniProtKB">
        <authorList>
            <consortium name="WormBaseParasite"/>
        </authorList>
    </citation>
    <scope>IDENTIFICATION</scope>
</reference>
<proteinExistence type="predicted"/>
<accession>A0A0N4V4M6</accession>
<dbReference type="InterPro" id="IPR036770">
    <property type="entry name" value="Ankyrin_rpt-contain_sf"/>
</dbReference>
<dbReference type="PROSITE" id="PS50088">
    <property type="entry name" value="ANK_REPEAT"/>
    <property type="match status" value="2"/>
</dbReference>
<dbReference type="Gene3D" id="1.10.220.150">
    <property type="entry name" value="Arf GTPase activating protein"/>
    <property type="match status" value="1"/>
</dbReference>
<dbReference type="SUPFAM" id="SSF50729">
    <property type="entry name" value="PH domain-like"/>
    <property type="match status" value="1"/>
</dbReference>
<feature type="repeat" description="ANK" evidence="4">
    <location>
        <begin position="696"/>
        <end position="728"/>
    </location>
</feature>
<dbReference type="InterPro" id="IPR001849">
    <property type="entry name" value="PH_domain"/>
</dbReference>
<dbReference type="Pfam" id="PF01412">
    <property type="entry name" value="ArfGap"/>
    <property type="match status" value="1"/>
</dbReference>
<dbReference type="SMART" id="SM00248">
    <property type="entry name" value="ANK"/>
    <property type="match status" value="4"/>
</dbReference>
<dbReference type="InterPro" id="IPR045258">
    <property type="entry name" value="ACAP1/2/3-like"/>
</dbReference>
<dbReference type="SMART" id="SM00233">
    <property type="entry name" value="PH"/>
    <property type="match status" value="1"/>
</dbReference>
<evidence type="ECO:0000256" key="4">
    <source>
        <dbReference type="PROSITE-ProRule" id="PRU00023"/>
    </source>
</evidence>
<sequence>MMCDVQALPRLDFTEALKDSPRFRQSIGLHQRYFDRLEGRLNELLRLMSSMEEYGKNYANSFYTLSVMVNQLCTESLPRDSKARSTLKSVSNAYAHVVHLHKTFIEQSNAVVVKNINSVLRNELAKIFETRSQFESLSNSLDDALARKAATLRSRTSELADARNALTAVGTCFAHTALDYVAQLNIAHAHKDHLIVDAFWAFIKECSSFYSRGHAFFDEWTVIENGSVADAVSNLSSRCKLVEKKMQDRHSLVPKEIFMHPTGISPEDNVVMEGYLFKRATHAFRTWNRRWFQIKENKLLYSHRSSEVETPKIMELDLKLCLVRPAPASVERACCFELVTPVKNHLLQADSEMLCNSWMRALQRTILHLHESDDGIPPHRPTAGTGVDHIGKPSLSTQDSLLVELRRVPGNDRCADCGDEGPKWASINLGVSFLLKLKILLCIQCCGIHRSFGVQVSKIRSLTMDAIEPEQKKLMLALGNQLVNSIYLSYLPDRGVVPPRPRPTSARPAREAWIKAKYIERRFARKVTERTRNSVQLHAEGNVHKLFSAYRSPPRSSSYQNLVVEAVPSPSRPSSVYDSELALDFISGWKSTPALKRANKEVFSAEIQRISACGSEMDLRKSHELVTSDAKTGNRFHVAAFNGDIPLMCRLMAEGGDVNVTYAGETALHSAVKAGCGVAVEFLLLNGAKINSLDAYLNSPLHIAAKSGFTLIVCQLMKRGADQRLKNHDGETALDLAVEGKHADIVTLLRLRDMRDEFSEEFHNPMDEAVDDVMQDISRRVENNR</sequence>
<dbReference type="SMART" id="SM00105">
    <property type="entry name" value="ArfGap"/>
    <property type="match status" value="1"/>
</dbReference>
<keyword evidence="4" id="KW-0040">ANK repeat</keyword>
<dbReference type="InterPro" id="IPR037278">
    <property type="entry name" value="ARFGAP/RecO"/>
</dbReference>
<feature type="domain" description="PH" evidence="6">
    <location>
        <begin position="269"/>
        <end position="367"/>
    </location>
</feature>
<evidence type="ECO:0000313" key="8">
    <source>
        <dbReference type="EMBL" id="VDD90021.1"/>
    </source>
</evidence>
<keyword evidence="2 5" id="KW-0863">Zinc-finger</keyword>
<dbReference type="Pfam" id="PF12796">
    <property type="entry name" value="Ank_2"/>
    <property type="match status" value="1"/>
</dbReference>
<keyword evidence="3" id="KW-0862">Zinc</keyword>
<dbReference type="PROSITE" id="PS50115">
    <property type="entry name" value="ARFGAP"/>
    <property type="match status" value="1"/>
</dbReference>
<dbReference type="PROSITE" id="PS50297">
    <property type="entry name" value="ANK_REP_REGION"/>
    <property type="match status" value="2"/>
</dbReference>
<dbReference type="Pfam" id="PF00169">
    <property type="entry name" value="PH"/>
    <property type="match status" value="1"/>
</dbReference>
<dbReference type="Proteomes" id="UP000274131">
    <property type="component" value="Unassembled WGS sequence"/>
</dbReference>
<dbReference type="CDD" id="cd13250">
    <property type="entry name" value="PH_ACAP"/>
    <property type="match status" value="1"/>
</dbReference>
<dbReference type="InterPro" id="IPR027267">
    <property type="entry name" value="AH/BAR_dom_sf"/>
</dbReference>
<dbReference type="OrthoDB" id="10070851at2759"/>
<dbReference type="PROSITE" id="PS50003">
    <property type="entry name" value="PH_DOMAIN"/>
    <property type="match status" value="1"/>
</dbReference>
<feature type="domain" description="Arf-GAP" evidence="7">
    <location>
        <begin position="399"/>
        <end position="534"/>
    </location>
</feature>
<dbReference type="SUPFAM" id="SSF48403">
    <property type="entry name" value="Ankyrin repeat"/>
    <property type="match status" value="1"/>
</dbReference>
<reference evidence="8 9" key="2">
    <citation type="submission" date="2018-10" db="EMBL/GenBank/DDBJ databases">
        <authorList>
            <consortium name="Pathogen Informatics"/>
        </authorList>
    </citation>
    <scope>NUCLEOTIDE SEQUENCE [LARGE SCALE GENOMIC DNA]</scope>
</reference>
<dbReference type="InterPro" id="IPR011993">
    <property type="entry name" value="PH-like_dom_sf"/>
</dbReference>
<dbReference type="FunFam" id="2.30.29.30:FF:000384">
    <property type="entry name" value="Uncharacterized protein, isoform A"/>
    <property type="match status" value="1"/>
</dbReference>
<organism evidence="10">
    <name type="scientific">Enterobius vermicularis</name>
    <name type="common">Human pinworm</name>
    <dbReference type="NCBI Taxonomy" id="51028"/>
    <lineage>
        <taxon>Eukaryota</taxon>
        <taxon>Metazoa</taxon>
        <taxon>Ecdysozoa</taxon>
        <taxon>Nematoda</taxon>
        <taxon>Chromadorea</taxon>
        <taxon>Rhabditida</taxon>
        <taxon>Spirurina</taxon>
        <taxon>Oxyuridomorpha</taxon>
        <taxon>Oxyuroidea</taxon>
        <taxon>Oxyuridae</taxon>
        <taxon>Enterobius</taxon>
    </lineage>
</organism>
<protein>
    <submittedName>
        <fullName evidence="10">Arf-GAP with coiled-coil, ANK repeat and PH domain-containing protein 2</fullName>
    </submittedName>
</protein>
<feature type="repeat" description="ANK" evidence="4">
    <location>
        <begin position="663"/>
        <end position="695"/>
    </location>
</feature>
<evidence type="ECO:0000313" key="9">
    <source>
        <dbReference type="Proteomes" id="UP000274131"/>
    </source>
</evidence>